<dbReference type="GO" id="GO:0009029">
    <property type="term" value="F:lipid-A 4'-kinase activity"/>
    <property type="evidence" value="ECO:0007669"/>
    <property type="project" value="UniProtKB-UniRule"/>
</dbReference>
<comment type="similarity">
    <text evidence="13">Belongs to the LpxK family.</text>
</comment>
<keyword evidence="11 13" id="KW-0443">Lipid metabolism</keyword>
<evidence type="ECO:0000313" key="16">
    <source>
        <dbReference type="EMBL" id="SEA84550.1"/>
    </source>
</evidence>
<keyword evidence="15" id="KW-0812">Transmembrane</keyword>
<dbReference type="Proteomes" id="UP000182257">
    <property type="component" value="Unassembled WGS sequence"/>
</dbReference>
<dbReference type="InterPro" id="IPR003758">
    <property type="entry name" value="LpxK"/>
</dbReference>
<dbReference type="Pfam" id="PF02606">
    <property type="entry name" value="LpxK"/>
    <property type="match status" value="1"/>
</dbReference>
<evidence type="ECO:0000313" key="17">
    <source>
        <dbReference type="Proteomes" id="UP000182257"/>
    </source>
</evidence>
<evidence type="ECO:0000256" key="4">
    <source>
        <dbReference type="ARBA" id="ARBA00016436"/>
    </source>
</evidence>
<keyword evidence="7 13" id="KW-0808">Transferase</keyword>
<evidence type="ECO:0000256" key="14">
    <source>
        <dbReference type="SAM" id="MobiDB-lite"/>
    </source>
</evidence>
<comment type="catalytic activity">
    <reaction evidence="13">
        <text>a lipid A disaccharide + ATP = a lipid IVA + ADP + H(+)</text>
        <dbReference type="Rhea" id="RHEA:67840"/>
        <dbReference type="ChEBI" id="CHEBI:15378"/>
        <dbReference type="ChEBI" id="CHEBI:30616"/>
        <dbReference type="ChEBI" id="CHEBI:176343"/>
        <dbReference type="ChEBI" id="CHEBI:176425"/>
        <dbReference type="ChEBI" id="CHEBI:456216"/>
        <dbReference type="EC" id="2.7.1.130"/>
    </reaction>
</comment>
<evidence type="ECO:0000256" key="11">
    <source>
        <dbReference type="ARBA" id="ARBA00023098"/>
    </source>
</evidence>
<dbReference type="GO" id="GO:0005524">
    <property type="term" value="F:ATP binding"/>
    <property type="evidence" value="ECO:0007669"/>
    <property type="project" value="UniProtKB-UniRule"/>
</dbReference>
<keyword evidence="6 13" id="KW-0441">Lipid A biosynthesis</keyword>
<evidence type="ECO:0000256" key="9">
    <source>
        <dbReference type="ARBA" id="ARBA00022777"/>
    </source>
</evidence>
<dbReference type="PANTHER" id="PTHR42724:SF1">
    <property type="entry name" value="TETRAACYLDISACCHARIDE 4'-KINASE, MITOCHONDRIAL-RELATED"/>
    <property type="match status" value="1"/>
</dbReference>
<evidence type="ECO:0000256" key="5">
    <source>
        <dbReference type="ARBA" id="ARBA00022516"/>
    </source>
</evidence>
<keyword evidence="8 13" id="KW-0547">Nucleotide-binding</keyword>
<name>A0A1H4EJ12_XYLRU</name>
<dbReference type="NCBIfam" id="TIGR00682">
    <property type="entry name" value="lpxK"/>
    <property type="match status" value="1"/>
</dbReference>
<comment type="function">
    <text evidence="1 13">Transfers the gamma-phosphate of ATP to the 4'-position of a tetraacyldisaccharide 1-phosphate intermediate (termed DS-1-P) to form tetraacyldisaccharide 1,4'-bis-phosphate (lipid IVA).</text>
</comment>
<reference evidence="16 17" key="1">
    <citation type="submission" date="2016-10" db="EMBL/GenBank/DDBJ databases">
        <authorList>
            <person name="de Groot N.N."/>
        </authorList>
    </citation>
    <scope>NUCLEOTIDE SEQUENCE [LARGE SCALE GENOMIC DNA]</scope>
    <source>
        <strain evidence="16 17">D31d</strain>
    </source>
</reference>
<feature type="binding site" evidence="13">
    <location>
        <begin position="51"/>
        <end position="58"/>
    </location>
    <ligand>
        <name>ATP</name>
        <dbReference type="ChEBI" id="CHEBI:30616"/>
    </ligand>
</feature>
<dbReference type="EMBL" id="FNRF01000005">
    <property type="protein sequence ID" value="SEA84550.1"/>
    <property type="molecule type" value="Genomic_DNA"/>
</dbReference>
<gene>
    <name evidence="13" type="primary">lpxK</name>
    <name evidence="16" type="ORF">SAMN05216462_2836</name>
</gene>
<evidence type="ECO:0000256" key="6">
    <source>
        <dbReference type="ARBA" id="ARBA00022556"/>
    </source>
</evidence>
<keyword evidence="15" id="KW-0472">Membrane</keyword>
<evidence type="ECO:0000256" key="12">
    <source>
        <dbReference type="ARBA" id="ARBA00029757"/>
    </source>
</evidence>
<protein>
    <recommendedName>
        <fullName evidence="4 13">Tetraacyldisaccharide 4'-kinase</fullName>
        <ecNumber evidence="3 13">2.7.1.130</ecNumber>
    </recommendedName>
    <alternativeName>
        <fullName evidence="12 13">Lipid A 4'-kinase</fullName>
    </alternativeName>
</protein>
<dbReference type="EC" id="2.7.1.130" evidence="3 13"/>
<dbReference type="PANTHER" id="PTHR42724">
    <property type="entry name" value="TETRAACYLDISACCHARIDE 4'-KINASE"/>
    <property type="match status" value="1"/>
</dbReference>
<evidence type="ECO:0000256" key="15">
    <source>
        <dbReference type="SAM" id="Phobius"/>
    </source>
</evidence>
<dbReference type="GO" id="GO:0009245">
    <property type="term" value="P:lipid A biosynthetic process"/>
    <property type="evidence" value="ECO:0007669"/>
    <property type="project" value="UniProtKB-UniRule"/>
</dbReference>
<sequence>MEGDFIKINNKLLGLAWFYGLGVGIRNLLFEMGILKSRSFSTPVISVGNITVGGTGKTPHVEYLIRLLKGKHNVAVLSRGYKRKSSGFVLSDKDTPMPMIGDEPFQMKQKFPDITVAVDRKRTRGISKLTADESGLDIDVVLLDDAFQHRYVKPGINILLVDYHRLVIYDRLLPAGRLREPVKAKDRADIVIITKCPKDLKPMEFRVITKAMNLYPYQQLFFSTLEYDAPRPVFTNEPNMAPVDSLEALAGKNILLLTGIASPEQLMHDLQQYHSQITPLTFGDHHDFKRKDIQAINEAFAQLPEPRLVLTTEKDATRLMVVDGLTDDVKRHLYALPLRIAIMQGQQKEFNQKIIGYVYKNSRNSILVKRKDDHKSQNSDSTGDRPRTISFRNN</sequence>
<keyword evidence="5 13" id="KW-0444">Lipid biosynthesis</keyword>
<dbReference type="AlphaFoldDB" id="A0A1H4EJ12"/>
<evidence type="ECO:0000256" key="7">
    <source>
        <dbReference type="ARBA" id="ARBA00022679"/>
    </source>
</evidence>
<evidence type="ECO:0000256" key="10">
    <source>
        <dbReference type="ARBA" id="ARBA00022840"/>
    </source>
</evidence>
<proteinExistence type="inferred from homology"/>
<evidence type="ECO:0000256" key="3">
    <source>
        <dbReference type="ARBA" id="ARBA00012071"/>
    </source>
</evidence>
<evidence type="ECO:0000256" key="1">
    <source>
        <dbReference type="ARBA" id="ARBA00002274"/>
    </source>
</evidence>
<dbReference type="GO" id="GO:0009244">
    <property type="term" value="P:lipopolysaccharide core region biosynthetic process"/>
    <property type="evidence" value="ECO:0007669"/>
    <property type="project" value="TreeGrafter"/>
</dbReference>
<dbReference type="HAMAP" id="MF_00409">
    <property type="entry name" value="LpxK"/>
    <property type="match status" value="1"/>
</dbReference>
<organism evidence="16 17">
    <name type="scientific">Xylanibacter ruminicola</name>
    <name type="common">Prevotella ruminicola</name>
    <dbReference type="NCBI Taxonomy" id="839"/>
    <lineage>
        <taxon>Bacteria</taxon>
        <taxon>Pseudomonadati</taxon>
        <taxon>Bacteroidota</taxon>
        <taxon>Bacteroidia</taxon>
        <taxon>Bacteroidales</taxon>
        <taxon>Prevotellaceae</taxon>
        <taxon>Xylanibacter</taxon>
    </lineage>
</organism>
<dbReference type="UniPathway" id="UPA00359">
    <property type="reaction ID" value="UER00482"/>
</dbReference>
<keyword evidence="15" id="KW-1133">Transmembrane helix</keyword>
<keyword evidence="10 13" id="KW-0067">ATP-binding</keyword>
<dbReference type="InterPro" id="IPR027417">
    <property type="entry name" value="P-loop_NTPase"/>
</dbReference>
<feature type="region of interest" description="Disordered" evidence="14">
    <location>
        <begin position="369"/>
        <end position="394"/>
    </location>
</feature>
<evidence type="ECO:0000256" key="2">
    <source>
        <dbReference type="ARBA" id="ARBA00004870"/>
    </source>
</evidence>
<comment type="pathway">
    <text evidence="2 13">Glycolipid biosynthesis; lipid IV(A) biosynthesis; lipid IV(A) from (3R)-3-hydroxytetradecanoyl-[acyl-carrier-protein] and UDP-N-acetyl-alpha-D-glucosamine: step 6/6.</text>
</comment>
<evidence type="ECO:0000256" key="13">
    <source>
        <dbReference type="HAMAP-Rule" id="MF_00409"/>
    </source>
</evidence>
<evidence type="ECO:0000256" key="8">
    <source>
        <dbReference type="ARBA" id="ARBA00022741"/>
    </source>
</evidence>
<dbReference type="GO" id="GO:0005886">
    <property type="term" value="C:plasma membrane"/>
    <property type="evidence" value="ECO:0007669"/>
    <property type="project" value="TreeGrafter"/>
</dbReference>
<feature type="transmembrane region" description="Helical" evidence="15">
    <location>
        <begin position="12"/>
        <end position="29"/>
    </location>
</feature>
<dbReference type="SUPFAM" id="SSF52540">
    <property type="entry name" value="P-loop containing nucleoside triphosphate hydrolases"/>
    <property type="match status" value="1"/>
</dbReference>
<accession>A0A1H4EJ12</accession>
<feature type="compositionally biased region" description="Basic and acidic residues" evidence="14">
    <location>
        <begin position="369"/>
        <end position="387"/>
    </location>
</feature>
<keyword evidence="9 13" id="KW-0418">Kinase</keyword>